<sequence length="77" mass="8533">MLLNVAIAALWVKNSLEDETAHTSMPFMRKIFYINLIYFKATSRMLPISQGFDSRSLASRAGAAFRAPAMPNPTDAP</sequence>
<keyword evidence="2" id="KW-1185">Reference proteome</keyword>
<gene>
    <name evidence="1" type="ORF">HNO84_21370</name>
</gene>
<comment type="caution">
    <text evidence="1">The sequence shown here is derived from an EMBL/GenBank/DDBJ whole genome shotgun (WGS) entry which is preliminary data.</text>
</comment>
<dbReference type="EMBL" id="JABFMT010000035">
    <property type="protein sequence ID" value="NUU04168.1"/>
    <property type="molecule type" value="Genomic_DNA"/>
</dbReference>
<organism evidence="1 2">
    <name type="scientific">Herbaspirillum robiniae</name>
    <dbReference type="NCBI Taxonomy" id="2014887"/>
    <lineage>
        <taxon>Bacteria</taxon>
        <taxon>Pseudomonadati</taxon>
        <taxon>Pseudomonadota</taxon>
        <taxon>Betaproteobacteria</taxon>
        <taxon>Burkholderiales</taxon>
        <taxon>Oxalobacteraceae</taxon>
        <taxon>Herbaspirillum</taxon>
    </lineage>
</organism>
<accession>A0ABX2M4I4</accession>
<dbReference type="RefSeq" id="WP_148664532.1">
    <property type="nucleotide sequence ID" value="NZ_CP018845.1"/>
</dbReference>
<evidence type="ECO:0000313" key="1">
    <source>
        <dbReference type="EMBL" id="NUU04168.1"/>
    </source>
</evidence>
<evidence type="ECO:0000313" key="2">
    <source>
        <dbReference type="Proteomes" id="UP000536746"/>
    </source>
</evidence>
<protein>
    <submittedName>
        <fullName evidence="1">Uncharacterized protein</fullName>
    </submittedName>
</protein>
<name>A0ABX2M4I4_9BURK</name>
<proteinExistence type="predicted"/>
<dbReference type="Proteomes" id="UP000536746">
    <property type="component" value="Unassembled WGS sequence"/>
</dbReference>
<reference evidence="1 2" key="1">
    <citation type="journal article" date="2020" name="Front. Plant Sci.">
        <title>Isolation of Rhizosphere Bacteria That Improve Quality and Water Stress Tolerance in Greenhouse Ornamentals.</title>
        <authorList>
            <person name="Nordstedt N.P."/>
            <person name="Jones M.L."/>
        </authorList>
    </citation>
    <scope>NUCLEOTIDE SEQUENCE [LARGE SCALE GENOMIC DNA]</scope>
    <source>
        <strain evidence="1 2">C6C2</strain>
    </source>
</reference>